<evidence type="ECO:0000313" key="1">
    <source>
        <dbReference type="EMBL" id="GME27587.1"/>
    </source>
</evidence>
<keyword evidence="2" id="KW-1185">Reference proteome</keyword>
<accession>A0ACB5S493</accession>
<organism evidence="1 2">
    <name type="scientific">Neofusicoccum parvum</name>
    <dbReference type="NCBI Taxonomy" id="310453"/>
    <lineage>
        <taxon>Eukaryota</taxon>
        <taxon>Fungi</taxon>
        <taxon>Dikarya</taxon>
        <taxon>Ascomycota</taxon>
        <taxon>Pezizomycotina</taxon>
        <taxon>Dothideomycetes</taxon>
        <taxon>Dothideomycetes incertae sedis</taxon>
        <taxon>Botryosphaeriales</taxon>
        <taxon>Botryosphaeriaceae</taxon>
        <taxon>Neofusicoccum</taxon>
    </lineage>
</organism>
<keyword evidence="1" id="KW-0223">Dioxygenase</keyword>
<gene>
    <name evidence="1" type="primary">g2941</name>
    <name evidence="1" type="ORF">NpPPO83_00002941</name>
</gene>
<evidence type="ECO:0000313" key="2">
    <source>
        <dbReference type="Proteomes" id="UP001165186"/>
    </source>
</evidence>
<keyword evidence="1" id="KW-0560">Oxidoreductase</keyword>
<comment type="caution">
    <text evidence="1">The sequence shown here is derived from an EMBL/GenBank/DDBJ whole genome shotgun (WGS) entry which is preliminary data.</text>
</comment>
<dbReference type="Proteomes" id="UP001165186">
    <property type="component" value="Unassembled WGS sequence"/>
</dbReference>
<name>A0ACB5S493_9PEZI</name>
<proteinExistence type="predicted"/>
<protein>
    <submittedName>
        <fullName evidence="1">Extradiol ring-cleavage dioxygenase class III enzyme subunit B</fullName>
    </submittedName>
</protein>
<dbReference type="EMBL" id="BSXG01000038">
    <property type="protein sequence ID" value="GME27587.1"/>
    <property type="molecule type" value="Genomic_DNA"/>
</dbReference>
<reference evidence="1" key="1">
    <citation type="submission" date="2024-09" db="EMBL/GenBank/DDBJ databases">
        <title>Draft Genome Sequences of Neofusicoccum parvum.</title>
        <authorList>
            <person name="Ashida A."/>
            <person name="Camagna M."/>
            <person name="Tanaka A."/>
            <person name="Takemoto D."/>
        </authorList>
    </citation>
    <scope>NUCLEOTIDE SEQUENCE</scope>
    <source>
        <strain evidence="1">PPO83</strain>
    </source>
</reference>
<sequence>MVNNILFSAIALVFLITTLFPHLTTGATHLIVEDASLGALDARMQEDLSSMLRRAPFHEARVFEVARKHILEMESSPACHQVATSTLIDSCQSFSSLPGQDSARTADHSLDEVRQEYAARLAVCELQGIKSGIPKDCAPFVPSREACSKTYSKGFFRRNSPVQEGSKRACYPEFTPRQLKQCVDSLFDHGQRWTSYSNAQTNAIVICQASRGAVENEEHLQKLQEALHSHASVSEALSHAVQETEDRLEQHHDFVKAVQQFQDDLAARNEAALANADNLVVRLVGKFDSASEALLGVLTQSFKTANDDAQALQNSIAAANNQVVQARAALQALHDEAISRDGERTVAQDIALKENQALASDVQIFLENVRDVTVSALAERLQDVESTVIHFLSAQQQALEDQQTLRETQSRIIQSQITIETSLTSQHDMIEEHNHKIGEMAFSGLGRSIASYTGMALCIILLSRSSMILGAAAATGAGIVGTLSSASFTASSSMRSAIYILLEHSILRSMVYALAVSTAAILIIVIILGGSLLIRNLLVSNSNFGIMLDLEAPKREPSPYV</sequence>